<dbReference type="GO" id="GO:0016787">
    <property type="term" value="F:hydrolase activity"/>
    <property type="evidence" value="ECO:0007669"/>
    <property type="project" value="InterPro"/>
</dbReference>
<gene>
    <name evidence="3" type="ORF">P167DRAFT_495930</name>
</gene>
<dbReference type="PANTHER" id="PTHR12905">
    <property type="entry name" value="METALLOPHOSPHOESTERASE"/>
    <property type="match status" value="1"/>
</dbReference>
<name>A0A3N4K9V8_9PEZI</name>
<dbReference type="Gene3D" id="3.60.21.10">
    <property type="match status" value="1"/>
</dbReference>
<evidence type="ECO:0000256" key="1">
    <source>
        <dbReference type="SAM" id="MobiDB-lite"/>
    </source>
</evidence>
<sequence length="355" mass="38818">MSGAEAFLISGPAPRKKLRVVCVSDTHNSSPKYGIFKVPPGDVLIHAGDMTNQGSYSELKRSAEWIGDCPHEVKLVIAGNHDGVTLDPEFLKEFGDDFHNQAPQSYADNLALFTSPEAVAKGIVYLNHEFKTITLKDGRTFNVFGSPWAPKCGLWGFGYSEAPSLQSSMWKGIPLDTDILITHGPPKYHLDGPLSTSSGCEHLRQAIWTIRPLLHVFGHIHQSRGVERVRWDLESKFVKYKEESATAVEDPAPDSAKQFVVDLTEKSRNALDNDGTLKGRNETCLVNAAMVARPWKKGTTHSARNKAVVVDVNVHVVEQLGPAGTGSKPEDKVEIDATTTASSKDNNNTGDDLSF</sequence>
<dbReference type="Proteomes" id="UP000277580">
    <property type="component" value="Unassembled WGS sequence"/>
</dbReference>
<protein>
    <submittedName>
        <fullName evidence="3">Metallo-dependent phosphatase</fullName>
    </submittedName>
</protein>
<dbReference type="PANTHER" id="PTHR12905:SF16">
    <property type="entry name" value="SER_THR PROTEIN PHOSPHATASE FAMILY PROTEIN (AFU_ORTHOLOGUE AFUA_1G06000)"/>
    <property type="match status" value="1"/>
</dbReference>
<reference evidence="3 4" key="1">
    <citation type="journal article" date="2018" name="Nat. Ecol. Evol.">
        <title>Pezizomycetes genomes reveal the molecular basis of ectomycorrhizal truffle lifestyle.</title>
        <authorList>
            <person name="Murat C."/>
            <person name="Payen T."/>
            <person name="Noel B."/>
            <person name="Kuo A."/>
            <person name="Morin E."/>
            <person name="Chen J."/>
            <person name="Kohler A."/>
            <person name="Krizsan K."/>
            <person name="Balestrini R."/>
            <person name="Da Silva C."/>
            <person name="Montanini B."/>
            <person name="Hainaut M."/>
            <person name="Levati E."/>
            <person name="Barry K.W."/>
            <person name="Belfiori B."/>
            <person name="Cichocki N."/>
            <person name="Clum A."/>
            <person name="Dockter R.B."/>
            <person name="Fauchery L."/>
            <person name="Guy J."/>
            <person name="Iotti M."/>
            <person name="Le Tacon F."/>
            <person name="Lindquist E.A."/>
            <person name="Lipzen A."/>
            <person name="Malagnac F."/>
            <person name="Mello A."/>
            <person name="Molinier V."/>
            <person name="Miyauchi S."/>
            <person name="Poulain J."/>
            <person name="Riccioni C."/>
            <person name="Rubini A."/>
            <person name="Sitrit Y."/>
            <person name="Splivallo R."/>
            <person name="Traeger S."/>
            <person name="Wang M."/>
            <person name="Zifcakova L."/>
            <person name="Wipf D."/>
            <person name="Zambonelli A."/>
            <person name="Paolocci F."/>
            <person name="Nowrousian M."/>
            <person name="Ottonello S."/>
            <person name="Baldrian P."/>
            <person name="Spatafora J.W."/>
            <person name="Henrissat B."/>
            <person name="Nagy L.G."/>
            <person name="Aury J.M."/>
            <person name="Wincker P."/>
            <person name="Grigoriev I.V."/>
            <person name="Bonfante P."/>
            <person name="Martin F.M."/>
        </authorList>
    </citation>
    <scope>NUCLEOTIDE SEQUENCE [LARGE SCALE GENOMIC DNA]</scope>
    <source>
        <strain evidence="3 4">CCBAS932</strain>
    </source>
</reference>
<dbReference type="InParanoid" id="A0A3N4K9V8"/>
<dbReference type="InterPro" id="IPR051693">
    <property type="entry name" value="UPF0046_metallophosphoest"/>
</dbReference>
<accession>A0A3N4K9V8</accession>
<evidence type="ECO:0000313" key="3">
    <source>
        <dbReference type="EMBL" id="RPB07304.1"/>
    </source>
</evidence>
<evidence type="ECO:0000313" key="4">
    <source>
        <dbReference type="Proteomes" id="UP000277580"/>
    </source>
</evidence>
<dbReference type="AlphaFoldDB" id="A0A3N4K9V8"/>
<organism evidence="3 4">
    <name type="scientific">Morchella conica CCBAS932</name>
    <dbReference type="NCBI Taxonomy" id="1392247"/>
    <lineage>
        <taxon>Eukaryota</taxon>
        <taxon>Fungi</taxon>
        <taxon>Dikarya</taxon>
        <taxon>Ascomycota</taxon>
        <taxon>Pezizomycotina</taxon>
        <taxon>Pezizomycetes</taxon>
        <taxon>Pezizales</taxon>
        <taxon>Morchellaceae</taxon>
        <taxon>Morchella</taxon>
    </lineage>
</organism>
<dbReference type="Pfam" id="PF00149">
    <property type="entry name" value="Metallophos"/>
    <property type="match status" value="1"/>
</dbReference>
<dbReference type="SUPFAM" id="SSF56300">
    <property type="entry name" value="Metallo-dependent phosphatases"/>
    <property type="match status" value="1"/>
</dbReference>
<dbReference type="EMBL" id="ML119187">
    <property type="protein sequence ID" value="RPB07304.1"/>
    <property type="molecule type" value="Genomic_DNA"/>
</dbReference>
<feature type="region of interest" description="Disordered" evidence="1">
    <location>
        <begin position="320"/>
        <end position="355"/>
    </location>
</feature>
<dbReference type="OrthoDB" id="630188at2759"/>
<dbReference type="InterPro" id="IPR029052">
    <property type="entry name" value="Metallo-depent_PP-like"/>
</dbReference>
<keyword evidence="4" id="KW-1185">Reference proteome</keyword>
<feature type="compositionally biased region" description="Polar residues" evidence="1">
    <location>
        <begin position="337"/>
        <end position="355"/>
    </location>
</feature>
<feature type="domain" description="Calcineurin-like phosphoesterase" evidence="2">
    <location>
        <begin position="18"/>
        <end position="222"/>
    </location>
</feature>
<proteinExistence type="predicted"/>
<dbReference type="CDD" id="cd07379">
    <property type="entry name" value="MPP_239FB"/>
    <property type="match status" value="1"/>
</dbReference>
<dbReference type="InterPro" id="IPR004843">
    <property type="entry name" value="Calcineurin-like_PHP"/>
</dbReference>
<evidence type="ECO:0000259" key="2">
    <source>
        <dbReference type="Pfam" id="PF00149"/>
    </source>
</evidence>